<evidence type="ECO:0000259" key="1">
    <source>
        <dbReference type="Pfam" id="PF12697"/>
    </source>
</evidence>
<comment type="caution">
    <text evidence="2">The sequence shown here is derived from an EMBL/GenBank/DDBJ whole genome shotgun (WGS) entry which is preliminary data.</text>
</comment>
<dbReference type="Pfam" id="PF12697">
    <property type="entry name" value="Abhydrolase_6"/>
    <property type="match status" value="1"/>
</dbReference>
<dbReference type="InterPro" id="IPR029058">
    <property type="entry name" value="AB_hydrolase_fold"/>
</dbReference>
<protein>
    <submittedName>
        <fullName evidence="2">Alpha/beta fold hydrolase</fullName>
    </submittedName>
</protein>
<dbReference type="EMBL" id="SMTK01000005">
    <property type="protein sequence ID" value="TDK24042.1"/>
    <property type="molecule type" value="Genomic_DNA"/>
</dbReference>
<gene>
    <name evidence="2" type="ORF">E2F48_14760</name>
</gene>
<reference evidence="2 3" key="1">
    <citation type="submission" date="2019-03" db="EMBL/GenBank/DDBJ databases">
        <title>Arthrobacter sp. nov., an bacterium isolated from biocrust in Mu Us Desert.</title>
        <authorList>
            <person name="Lixiong L."/>
        </authorList>
    </citation>
    <scope>NUCLEOTIDE SEQUENCE [LARGE SCALE GENOMIC DNA]</scope>
    <source>
        <strain evidence="2 3">SLN-3</strain>
    </source>
</reference>
<proteinExistence type="predicted"/>
<keyword evidence="2" id="KW-0378">Hydrolase</keyword>
<dbReference type="GO" id="GO:0016787">
    <property type="term" value="F:hydrolase activity"/>
    <property type="evidence" value="ECO:0007669"/>
    <property type="project" value="UniProtKB-KW"/>
</dbReference>
<dbReference type="AlphaFoldDB" id="A0A4R5TT40"/>
<evidence type="ECO:0000313" key="3">
    <source>
        <dbReference type="Proteomes" id="UP000295411"/>
    </source>
</evidence>
<dbReference type="RefSeq" id="WP_133404726.1">
    <property type="nucleotide sequence ID" value="NZ_SMTK01000005.1"/>
</dbReference>
<dbReference type="OrthoDB" id="4158640at2"/>
<sequence length="247" mass="26793">MRFLETTHADRLLERPFRLGAVPGVMWTRDQPGQRTALVLLAHGGGQHKGAPAVAARARRYLKELDAAVVSIDAPGHGDRDRGGRDTLFIEQLAQARRDGAPVGTLIEEYNADVAAQALPEFSEVLTAVQALDEISADVRIGFWGLSLGAAIGFPFVAGERRITAAVLGLTASDQLREQARRIRVPVQFLLQWDDELVDRAAGLGMYDALASTEKSLHANAGGHTAVPRFELESEARFFTRHLAVPA</sequence>
<dbReference type="InterPro" id="IPR000073">
    <property type="entry name" value="AB_hydrolase_1"/>
</dbReference>
<dbReference type="Proteomes" id="UP000295411">
    <property type="component" value="Unassembled WGS sequence"/>
</dbReference>
<evidence type="ECO:0000313" key="2">
    <source>
        <dbReference type="EMBL" id="TDK24042.1"/>
    </source>
</evidence>
<accession>A0A4R5TT40</accession>
<feature type="domain" description="AB hydrolase-1" evidence="1">
    <location>
        <begin position="39"/>
        <end position="194"/>
    </location>
</feature>
<organism evidence="2 3">
    <name type="scientific">Arthrobacter crusticola</name>
    <dbReference type="NCBI Taxonomy" id="2547960"/>
    <lineage>
        <taxon>Bacteria</taxon>
        <taxon>Bacillati</taxon>
        <taxon>Actinomycetota</taxon>
        <taxon>Actinomycetes</taxon>
        <taxon>Micrococcales</taxon>
        <taxon>Micrococcaceae</taxon>
        <taxon>Arthrobacter</taxon>
    </lineage>
</organism>
<keyword evidence="3" id="KW-1185">Reference proteome</keyword>
<name>A0A4R5TT40_9MICC</name>
<dbReference type="Gene3D" id="3.40.50.1820">
    <property type="entry name" value="alpha/beta hydrolase"/>
    <property type="match status" value="1"/>
</dbReference>
<dbReference type="SUPFAM" id="SSF53474">
    <property type="entry name" value="alpha/beta-Hydrolases"/>
    <property type="match status" value="1"/>
</dbReference>